<dbReference type="AlphaFoldDB" id="A0A5E6MH15"/>
<dbReference type="Proteomes" id="UP000381693">
    <property type="component" value="Unassembled WGS sequence"/>
</dbReference>
<name>A0A5E6MH15_9BACT</name>
<evidence type="ECO:0000313" key="2">
    <source>
        <dbReference type="EMBL" id="VVM07507.1"/>
    </source>
</evidence>
<gene>
    <name evidence="2" type="ORF">MAMC_01664</name>
</gene>
<sequence>MNMGRVNMGRVNMRRMDMGGMLVNSPASPRMEMGMSMGLPSP</sequence>
<reference evidence="2" key="1">
    <citation type="submission" date="2019-09" db="EMBL/GenBank/DDBJ databases">
        <authorList>
            <person name="Cremers G."/>
        </authorList>
    </citation>
    <scope>NUCLEOTIDE SEQUENCE [LARGE SCALE GENOMIC DNA]</scope>
    <source>
        <strain evidence="2">3B</strain>
    </source>
</reference>
<feature type="region of interest" description="Disordered" evidence="1">
    <location>
        <begin position="20"/>
        <end position="42"/>
    </location>
</feature>
<protein>
    <submittedName>
        <fullName evidence="2">Uncharacterized protein</fullName>
    </submittedName>
</protein>
<keyword evidence="3" id="KW-1185">Reference proteome</keyword>
<organism evidence="2 3">
    <name type="scientific">Methylacidimicrobium cyclopophantes</name>
    <dbReference type="NCBI Taxonomy" id="1041766"/>
    <lineage>
        <taxon>Bacteria</taxon>
        <taxon>Pseudomonadati</taxon>
        <taxon>Verrucomicrobiota</taxon>
        <taxon>Methylacidimicrobium</taxon>
    </lineage>
</organism>
<evidence type="ECO:0000313" key="3">
    <source>
        <dbReference type="Proteomes" id="UP000381693"/>
    </source>
</evidence>
<dbReference type="EMBL" id="CABFUZ020000173">
    <property type="protein sequence ID" value="VVM07507.1"/>
    <property type="molecule type" value="Genomic_DNA"/>
</dbReference>
<comment type="caution">
    <text evidence="2">The sequence shown here is derived from an EMBL/GenBank/DDBJ whole genome shotgun (WGS) entry which is preliminary data.</text>
</comment>
<proteinExistence type="predicted"/>
<evidence type="ECO:0000256" key="1">
    <source>
        <dbReference type="SAM" id="MobiDB-lite"/>
    </source>
</evidence>
<accession>A0A5E6MH15</accession>